<feature type="transmembrane region" description="Helical" evidence="1">
    <location>
        <begin position="52"/>
        <end position="69"/>
    </location>
</feature>
<proteinExistence type="predicted"/>
<keyword evidence="1" id="KW-1133">Transmembrane helix</keyword>
<gene>
    <name evidence="3" type="ORF">ACFOUW_37460</name>
</gene>
<evidence type="ECO:0000256" key="1">
    <source>
        <dbReference type="SAM" id="Phobius"/>
    </source>
</evidence>
<evidence type="ECO:0000259" key="2">
    <source>
        <dbReference type="Pfam" id="PF19701"/>
    </source>
</evidence>
<organism evidence="3 4">
    <name type="scientific">Tenggerimyces flavus</name>
    <dbReference type="NCBI Taxonomy" id="1708749"/>
    <lineage>
        <taxon>Bacteria</taxon>
        <taxon>Bacillati</taxon>
        <taxon>Actinomycetota</taxon>
        <taxon>Actinomycetes</taxon>
        <taxon>Propionibacteriales</taxon>
        <taxon>Nocardioidaceae</taxon>
        <taxon>Tenggerimyces</taxon>
    </lineage>
</organism>
<comment type="caution">
    <text evidence="3">The sequence shown here is derived from an EMBL/GenBank/DDBJ whole genome shotgun (WGS) entry which is preliminary data.</text>
</comment>
<evidence type="ECO:0000313" key="3">
    <source>
        <dbReference type="EMBL" id="MFC3766566.1"/>
    </source>
</evidence>
<dbReference type="Proteomes" id="UP001595699">
    <property type="component" value="Unassembled WGS sequence"/>
</dbReference>
<dbReference type="InterPro" id="IPR045679">
    <property type="entry name" value="DUF6199"/>
</dbReference>
<keyword evidence="1" id="KW-0812">Transmembrane</keyword>
<sequence length="75" mass="8383">MHDLLWLLLPLSAVPIWGIISPRSQWRVLHAWLYRNPEANEPSDAAYTAQRVGNAFVLVMIVVVAVIAADQFPSS</sequence>
<feature type="domain" description="DUF6199" evidence="2">
    <location>
        <begin position="9"/>
        <end position="67"/>
    </location>
</feature>
<protein>
    <recommendedName>
        <fullName evidence="2">DUF6199 domain-containing protein</fullName>
    </recommendedName>
</protein>
<keyword evidence="1" id="KW-0472">Membrane</keyword>
<name>A0ABV7YPA3_9ACTN</name>
<evidence type="ECO:0000313" key="4">
    <source>
        <dbReference type="Proteomes" id="UP001595699"/>
    </source>
</evidence>
<dbReference type="RefSeq" id="WP_205118062.1">
    <property type="nucleotide sequence ID" value="NZ_JAFBCM010000001.1"/>
</dbReference>
<reference evidence="4" key="1">
    <citation type="journal article" date="2019" name="Int. J. Syst. Evol. Microbiol.">
        <title>The Global Catalogue of Microorganisms (GCM) 10K type strain sequencing project: providing services to taxonomists for standard genome sequencing and annotation.</title>
        <authorList>
            <consortium name="The Broad Institute Genomics Platform"/>
            <consortium name="The Broad Institute Genome Sequencing Center for Infectious Disease"/>
            <person name="Wu L."/>
            <person name="Ma J."/>
        </authorList>
    </citation>
    <scope>NUCLEOTIDE SEQUENCE [LARGE SCALE GENOMIC DNA]</scope>
    <source>
        <strain evidence="4">CGMCC 4.7241</strain>
    </source>
</reference>
<accession>A0ABV7YPA3</accession>
<dbReference type="Pfam" id="PF19701">
    <property type="entry name" value="DUF6199"/>
    <property type="match status" value="1"/>
</dbReference>
<dbReference type="EMBL" id="JBHRZH010000056">
    <property type="protein sequence ID" value="MFC3766566.1"/>
    <property type="molecule type" value="Genomic_DNA"/>
</dbReference>
<keyword evidence="4" id="KW-1185">Reference proteome</keyword>